<comment type="caution">
    <text evidence="3">The sequence shown here is derived from an EMBL/GenBank/DDBJ whole genome shotgun (WGS) entry which is preliminary data.</text>
</comment>
<evidence type="ECO:0000313" key="4">
    <source>
        <dbReference type="Proteomes" id="UP000182486"/>
    </source>
</evidence>
<evidence type="ECO:0000256" key="1">
    <source>
        <dbReference type="SAM" id="MobiDB-lite"/>
    </source>
</evidence>
<feature type="transmembrane region" description="Helical" evidence="2">
    <location>
        <begin position="119"/>
        <end position="140"/>
    </location>
</feature>
<dbReference type="Proteomes" id="UP000182486">
    <property type="component" value="Unassembled WGS sequence"/>
</dbReference>
<keyword evidence="2" id="KW-0812">Transmembrane</keyword>
<organism evidence="3 4">
    <name type="scientific">Couchioplanes caeruleus subsp. caeruleus</name>
    <dbReference type="NCBI Taxonomy" id="56427"/>
    <lineage>
        <taxon>Bacteria</taxon>
        <taxon>Bacillati</taxon>
        <taxon>Actinomycetota</taxon>
        <taxon>Actinomycetes</taxon>
        <taxon>Micromonosporales</taxon>
        <taxon>Micromonosporaceae</taxon>
        <taxon>Couchioplanes</taxon>
    </lineage>
</organism>
<protein>
    <submittedName>
        <fullName evidence="3">Uncharacterized protein</fullName>
    </submittedName>
</protein>
<feature type="transmembrane region" description="Helical" evidence="2">
    <location>
        <begin position="24"/>
        <end position="46"/>
    </location>
</feature>
<proteinExistence type="predicted"/>
<feature type="region of interest" description="Disordered" evidence="1">
    <location>
        <begin position="82"/>
        <end position="107"/>
    </location>
</feature>
<evidence type="ECO:0000313" key="3">
    <source>
        <dbReference type="EMBL" id="OJF11000.1"/>
    </source>
</evidence>
<sequence length="434" mass="44642">MWTENMGDSTERSAGPVTGRARPALLVAIAVLALACAAVFTVGAPVGTASDPVNVLVVAGGDRTGRGSDDRLRPGWIHRLPADASGPDVQLAQDNGGGGNPGGTAAAPGNSGTVVTFPLPAALAVLGSILLALVTAAIVARRRTARWFALVGRGFRALGEPVRRRRLVAARQSLGLRFAADADSVRRAYDTIGEVAATADHAERPVYAVRVDRAGTTVWLSASDHLIAPWQSLDRTRWRRASTAAAGWGGRSTADQAHRVRAEQAAACLVRAGADADGEPVFVDLSRLDGVLSVTGDQAVTRDVVRNLLSEIAQVRPNLPVTLFEVAGGVPLPIPSGLAPVPRVPVPVPAGGHHANGPVRGAAARRPVRGLVVVTGTPDEREAAELMVLCGPGGAGWTGLVCGPVGGGAHWRWHTGGDGNVDIPVLGMTLTVPA</sequence>
<name>A0A1K0FE37_9ACTN</name>
<keyword evidence="2" id="KW-0472">Membrane</keyword>
<reference evidence="3 4" key="1">
    <citation type="submission" date="2016-09" db="EMBL/GenBank/DDBJ databases">
        <title>Couchioplanes caeruleus draft genome sequence.</title>
        <authorList>
            <person name="Sheehan J."/>
            <person name="Caffrey P."/>
        </authorList>
    </citation>
    <scope>NUCLEOTIDE SEQUENCE [LARGE SCALE GENOMIC DNA]</scope>
    <source>
        <strain evidence="3 4">DSM 43634</strain>
    </source>
</reference>
<dbReference type="EMBL" id="MEIA01000441">
    <property type="protein sequence ID" value="OJF11000.1"/>
    <property type="molecule type" value="Genomic_DNA"/>
</dbReference>
<accession>A0A1K0FE37</accession>
<gene>
    <name evidence="3" type="ORF">BG844_28885</name>
</gene>
<keyword evidence="4" id="KW-1185">Reference proteome</keyword>
<evidence type="ECO:0000256" key="2">
    <source>
        <dbReference type="SAM" id="Phobius"/>
    </source>
</evidence>
<keyword evidence="2" id="KW-1133">Transmembrane helix</keyword>
<dbReference type="AlphaFoldDB" id="A0A1K0FE37"/>